<evidence type="ECO:0000313" key="2">
    <source>
        <dbReference type="Proteomes" id="UP000308092"/>
    </source>
</evidence>
<gene>
    <name evidence="1" type="ORF">EYZ11_008814</name>
</gene>
<sequence length="100" mass="10937">MEMFNKKQFDLLDVLTDAPDVPTPSELPAGCFLTVAMDVATIFQEAIHNCKTCIEAELSTANASGPKSDAELVSKARRDHCGVWNSNTLLVLEVEDLEII</sequence>
<reference evidence="1 2" key="1">
    <citation type="submission" date="2019-03" db="EMBL/GenBank/DDBJ databases">
        <title>The genome sequence of a newly discovered highly antifungal drug resistant Aspergillus species, Aspergillus tanneri NIH 1004.</title>
        <authorList>
            <person name="Mounaud S."/>
            <person name="Singh I."/>
            <person name="Joardar V."/>
            <person name="Pakala S."/>
            <person name="Pakala S."/>
            <person name="Venepally P."/>
            <person name="Hoover J."/>
            <person name="Nierman W."/>
            <person name="Chung J."/>
            <person name="Losada L."/>
        </authorList>
    </citation>
    <scope>NUCLEOTIDE SEQUENCE [LARGE SCALE GENOMIC DNA]</scope>
    <source>
        <strain evidence="1 2">NIH1004</strain>
    </source>
</reference>
<evidence type="ECO:0000313" key="1">
    <source>
        <dbReference type="EMBL" id="THC91711.1"/>
    </source>
</evidence>
<name>A0A4S3JEZ8_9EURO</name>
<dbReference type="EMBL" id="SOSA01000390">
    <property type="protein sequence ID" value="THC91711.1"/>
    <property type="molecule type" value="Genomic_DNA"/>
</dbReference>
<comment type="caution">
    <text evidence="1">The sequence shown here is derived from an EMBL/GenBank/DDBJ whole genome shotgun (WGS) entry which is preliminary data.</text>
</comment>
<organism evidence="1 2">
    <name type="scientific">Aspergillus tanneri</name>
    <dbReference type="NCBI Taxonomy" id="1220188"/>
    <lineage>
        <taxon>Eukaryota</taxon>
        <taxon>Fungi</taxon>
        <taxon>Dikarya</taxon>
        <taxon>Ascomycota</taxon>
        <taxon>Pezizomycotina</taxon>
        <taxon>Eurotiomycetes</taxon>
        <taxon>Eurotiomycetidae</taxon>
        <taxon>Eurotiales</taxon>
        <taxon>Aspergillaceae</taxon>
        <taxon>Aspergillus</taxon>
        <taxon>Aspergillus subgen. Circumdati</taxon>
    </lineage>
</organism>
<dbReference type="Proteomes" id="UP000308092">
    <property type="component" value="Unassembled WGS sequence"/>
</dbReference>
<accession>A0A4S3JEZ8</accession>
<keyword evidence="2" id="KW-1185">Reference proteome</keyword>
<protein>
    <submittedName>
        <fullName evidence="1">Uncharacterized protein</fullName>
    </submittedName>
</protein>
<proteinExistence type="predicted"/>
<dbReference type="VEuPathDB" id="FungiDB:EYZ11_008814"/>
<dbReference type="AlphaFoldDB" id="A0A4S3JEZ8"/>